<reference evidence="16" key="1">
    <citation type="journal article" date="2019" name="Int. J. Syst. Evol. Microbiol.">
        <title>The Global Catalogue of Microorganisms (GCM) 10K type strain sequencing project: providing services to taxonomists for standard genome sequencing and annotation.</title>
        <authorList>
            <consortium name="The Broad Institute Genomics Platform"/>
            <consortium name="The Broad Institute Genome Sequencing Center for Infectious Disease"/>
            <person name="Wu L."/>
            <person name="Ma J."/>
        </authorList>
    </citation>
    <scope>NUCLEOTIDE SEQUENCE [LARGE SCALE GENOMIC DNA]</scope>
    <source>
        <strain evidence="16">CCUG 57942</strain>
    </source>
</reference>
<dbReference type="Gene3D" id="3.90.600.10">
    <property type="entry name" value="Phosphoribosylglycinamide synthetase, C-terminal domain"/>
    <property type="match status" value="1"/>
</dbReference>
<dbReference type="InterPro" id="IPR011054">
    <property type="entry name" value="Rudment_hybrid_motif"/>
</dbReference>
<dbReference type="InterPro" id="IPR020561">
    <property type="entry name" value="PRibGlycinamid_synth_ATP-grasp"/>
</dbReference>
<dbReference type="Gene3D" id="3.40.50.20">
    <property type="match status" value="1"/>
</dbReference>
<feature type="domain" description="ATP-grasp" evidence="14">
    <location>
        <begin position="107"/>
        <end position="310"/>
    </location>
</feature>
<dbReference type="InterPro" id="IPR011761">
    <property type="entry name" value="ATP-grasp"/>
</dbReference>
<protein>
    <recommendedName>
        <fullName evidence="4 12">Phosphoribosylamine--glycine ligase</fullName>
        <ecNumber evidence="4 12">6.3.4.13</ecNumber>
    </recommendedName>
    <alternativeName>
        <fullName evidence="12">GARS</fullName>
    </alternativeName>
    <alternativeName>
        <fullName evidence="10 12">Glycinamide ribonucleotide synthetase</fullName>
    </alternativeName>
    <alternativeName>
        <fullName evidence="11 12">Phosphoribosylglycinamide synthetase</fullName>
    </alternativeName>
</protein>
<evidence type="ECO:0000256" key="12">
    <source>
        <dbReference type="HAMAP-Rule" id="MF_00138"/>
    </source>
</evidence>
<dbReference type="PROSITE" id="PS50975">
    <property type="entry name" value="ATP_GRASP"/>
    <property type="match status" value="1"/>
</dbReference>
<evidence type="ECO:0000256" key="13">
    <source>
        <dbReference type="PROSITE-ProRule" id="PRU00409"/>
    </source>
</evidence>
<dbReference type="Pfam" id="PF02843">
    <property type="entry name" value="GARS_C"/>
    <property type="match status" value="1"/>
</dbReference>
<evidence type="ECO:0000313" key="16">
    <source>
        <dbReference type="Proteomes" id="UP001597389"/>
    </source>
</evidence>
<dbReference type="InterPro" id="IPR000115">
    <property type="entry name" value="PRibGlycinamide_synth"/>
</dbReference>
<proteinExistence type="inferred from homology"/>
<evidence type="ECO:0000256" key="10">
    <source>
        <dbReference type="ARBA" id="ARBA00042242"/>
    </source>
</evidence>
<dbReference type="SUPFAM" id="SSF52440">
    <property type="entry name" value="PreATP-grasp domain"/>
    <property type="match status" value="1"/>
</dbReference>
<evidence type="ECO:0000256" key="11">
    <source>
        <dbReference type="ARBA" id="ARBA00042864"/>
    </source>
</evidence>
<dbReference type="EMBL" id="JBHUJB010000046">
    <property type="protein sequence ID" value="MFD2159497.1"/>
    <property type="molecule type" value="Genomic_DNA"/>
</dbReference>
<comment type="caution">
    <text evidence="15">The sequence shown here is derived from an EMBL/GenBank/DDBJ whole genome shotgun (WGS) entry which is preliminary data.</text>
</comment>
<dbReference type="GO" id="GO:0004637">
    <property type="term" value="F:phosphoribosylamine-glycine ligase activity"/>
    <property type="evidence" value="ECO:0007669"/>
    <property type="project" value="UniProtKB-EC"/>
</dbReference>
<evidence type="ECO:0000256" key="3">
    <source>
        <dbReference type="ARBA" id="ARBA00005174"/>
    </source>
</evidence>
<sequence>MKILVVGKGGREHALLTAFDESATETELYSFPGSDAIAEIATLVEVAGLEELIAWMKSNAIDLCVAGEESYLVTGEGLANLCEREGIPCWGPHFQSAQLEASKEFAKEFMLRHGIPTGAATGCADIDEARAAINGEYPTVLKFDGLAAGKGVAVCPDEASAEEFLNEVLVERRFGDGRLLVEECLVGPEVSVFAAVVDEEYLIFTPARDYKRALDGDLGPNTGGMGAVASRQLVSQEVLDQIEQSIVKPTVAGLVKDGLPYRGFIYFGLMLTKDGPKIIEYNCRFGDPECQAVMPIVGGDLAEFCFEGAKGALNASLLDFSDGWSVCLVRASAGYPESSRSGDIISGFDEVDGARVYHAGTRKNAEGAWETHGGRVLAVVAGGETRELAVSAAYAELEKVTFPGMQSRTDIGTFNF</sequence>
<dbReference type="PROSITE" id="PS00184">
    <property type="entry name" value="GARS"/>
    <property type="match status" value="1"/>
</dbReference>
<keyword evidence="7 12" id="KW-0658">Purine biosynthesis</keyword>
<dbReference type="InterPro" id="IPR037123">
    <property type="entry name" value="PRibGlycinamide_synth_C_sf"/>
</dbReference>
<dbReference type="SMART" id="SM01209">
    <property type="entry name" value="GARS_A"/>
    <property type="match status" value="1"/>
</dbReference>
<keyword evidence="16" id="KW-1185">Reference proteome</keyword>
<evidence type="ECO:0000256" key="1">
    <source>
        <dbReference type="ARBA" id="ARBA00001936"/>
    </source>
</evidence>
<dbReference type="Gene3D" id="3.30.1490.20">
    <property type="entry name" value="ATP-grasp fold, A domain"/>
    <property type="match status" value="1"/>
</dbReference>
<accession>A0ABW4ZCC5</accession>
<keyword evidence="5 12" id="KW-0436">Ligase</keyword>
<dbReference type="RefSeq" id="WP_377086250.1">
    <property type="nucleotide sequence ID" value="NZ_JBHSJL010000014.1"/>
</dbReference>
<dbReference type="PANTHER" id="PTHR43472">
    <property type="entry name" value="PHOSPHORIBOSYLAMINE--GLYCINE LIGASE"/>
    <property type="match status" value="1"/>
</dbReference>
<dbReference type="PANTHER" id="PTHR43472:SF1">
    <property type="entry name" value="PHOSPHORIBOSYLAMINE--GLYCINE LIGASE, CHLOROPLASTIC"/>
    <property type="match status" value="1"/>
</dbReference>
<evidence type="ECO:0000256" key="5">
    <source>
        <dbReference type="ARBA" id="ARBA00022598"/>
    </source>
</evidence>
<dbReference type="SUPFAM" id="SSF56059">
    <property type="entry name" value="Glutathione synthetase ATP-binding domain-like"/>
    <property type="match status" value="1"/>
</dbReference>
<dbReference type="NCBIfam" id="TIGR00877">
    <property type="entry name" value="purD"/>
    <property type="match status" value="1"/>
</dbReference>
<dbReference type="Pfam" id="PF01071">
    <property type="entry name" value="GARS_A"/>
    <property type="match status" value="1"/>
</dbReference>
<comment type="cofactor">
    <cofactor evidence="1">
        <name>Mn(2+)</name>
        <dbReference type="ChEBI" id="CHEBI:29035"/>
    </cofactor>
</comment>
<dbReference type="Pfam" id="PF02844">
    <property type="entry name" value="GARS_N"/>
    <property type="match status" value="1"/>
</dbReference>
<dbReference type="InterPro" id="IPR020560">
    <property type="entry name" value="PRibGlycinamide_synth_C-dom"/>
</dbReference>
<evidence type="ECO:0000256" key="8">
    <source>
        <dbReference type="ARBA" id="ARBA00022840"/>
    </source>
</evidence>
<comment type="cofactor">
    <cofactor evidence="2">
        <name>Mg(2+)</name>
        <dbReference type="ChEBI" id="CHEBI:18420"/>
    </cofactor>
</comment>
<dbReference type="InterPro" id="IPR013815">
    <property type="entry name" value="ATP_grasp_subdomain_1"/>
</dbReference>
<dbReference type="HAMAP" id="MF_00138">
    <property type="entry name" value="GARS"/>
    <property type="match status" value="1"/>
</dbReference>
<comment type="pathway">
    <text evidence="3 12">Purine metabolism; IMP biosynthesis via de novo pathway; N(1)-(5-phospho-D-ribosyl)glycinamide from 5-phospho-alpha-D-ribose 1-diphosphate: step 2/2.</text>
</comment>
<keyword evidence="6 13" id="KW-0547">Nucleotide-binding</keyword>
<evidence type="ECO:0000256" key="9">
    <source>
        <dbReference type="ARBA" id="ARBA00038345"/>
    </source>
</evidence>
<dbReference type="SMART" id="SM01210">
    <property type="entry name" value="GARS_C"/>
    <property type="match status" value="1"/>
</dbReference>
<keyword evidence="8 13" id="KW-0067">ATP-binding</keyword>
<dbReference type="EC" id="6.3.4.13" evidence="4 12"/>
<dbReference type="InterPro" id="IPR020559">
    <property type="entry name" value="PRibGlycinamide_synth_CS"/>
</dbReference>
<dbReference type="Proteomes" id="UP001597389">
    <property type="component" value="Unassembled WGS sequence"/>
</dbReference>
<evidence type="ECO:0000256" key="4">
    <source>
        <dbReference type="ARBA" id="ARBA00013255"/>
    </source>
</evidence>
<comment type="similarity">
    <text evidence="9 12">Belongs to the GARS family.</text>
</comment>
<comment type="catalytic activity">
    <reaction evidence="12">
        <text>5-phospho-beta-D-ribosylamine + glycine + ATP = N(1)-(5-phospho-beta-D-ribosyl)glycinamide + ADP + phosphate + H(+)</text>
        <dbReference type="Rhea" id="RHEA:17453"/>
        <dbReference type="ChEBI" id="CHEBI:15378"/>
        <dbReference type="ChEBI" id="CHEBI:30616"/>
        <dbReference type="ChEBI" id="CHEBI:43474"/>
        <dbReference type="ChEBI" id="CHEBI:57305"/>
        <dbReference type="ChEBI" id="CHEBI:58681"/>
        <dbReference type="ChEBI" id="CHEBI:143788"/>
        <dbReference type="ChEBI" id="CHEBI:456216"/>
        <dbReference type="EC" id="6.3.4.13"/>
    </reaction>
</comment>
<dbReference type="Gene3D" id="3.30.470.20">
    <property type="entry name" value="ATP-grasp fold, B domain"/>
    <property type="match status" value="1"/>
</dbReference>
<evidence type="ECO:0000256" key="6">
    <source>
        <dbReference type="ARBA" id="ARBA00022741"/>
    </source>
</evidence>
<evidence type="ECO:0000256" key="7">
    <source>
        <dbReference type="ARBA" id="ARBA00022755"/>
    </source>
</evidence>
<dbReference type="InterPro" id="IPR016185">
    <property type="entry name" value="PreATP-grasp_dom_sf"/>
</dbReference>
<evidence type="ECO:0000313" key="15">
    <source>
        <dbReference type="EMBL" id="MFD2159497.1"/>
    </source>
</evidence>
<gene>
    <name evidence="12 15" type="primary">purD</name>
    <name evidence="15" type="ORF">ACFSW8_11350</name>
</gene>
<dbReference type="InterPro" id="IPR020562">
    <property type="entry name" value="PRibGlycinamide_synth_N"/>
</dbReference>
<evidence type="ECO:0000259" key="14">
    <source>
        <dbReference type="PROSITE" id="PS50975"/>
    </source>
</evidence>
<organism evidence="15 16">
    <name type="scientific">Rubritalea tangerina</name>
    <dbReference type="NCBI Taxonomy" id="430798"/>
    <lineage>
        <taxon>Bacteria</taxon>
        <taxon>Pseudomonadati</taxon>
        <taxon>Verrucomicrobiota</taxon>
        <taxon>Verrucomicrobiia</taxon>
        <taxon>Verrucomicrobiales</taxon>
        <taxon>Rubritaleaceae</taxon>
        <taxon>Rubritalea</taxon>
    </lineage>
</organism>
<dbReference type="SUPFAM" id="SSF51246">
    <property type="entry name" value="Rudiment single hybrid motif"/>
    <property type="match status" value="1"/>
</dbReference>
<name>A0ABW4ZCC5_9BACT</name>
<evidence type="ECO:0000256" key="2">
    <source>
        <dbReference type="ARBA" id="ARBA00001946"/>
    </source>
</evidence>